<dbReference type="Gene3D" id="3.30.450.20">
    <property type="entry name" value="PAS domain"/>
    <property type="match status" value="1"/>
</dbReference>
<evidence type="ECO:0000313" key="7">
    <source>
        <dbReference type="Proteomes" id="UP001595772"/>
    </source>
</evidence>
<keyword evidence="4" id="KW-1133">Transmembrane helix</keyword>
<keyword evidence="7" id="KW-1185">Reference proteome</keyword>
<dbReference type="PANTHER" id="PTHR43280:SF28">
    <property type="entry name" value="HTH-TYPE TRANSCRIPTIONAL ACTIVATOR RHAS"/>
    <property type="match status" value="1"/>
</dbReference>
<comment type="caution">
    <text evidence="6">The sequence shown here is derived from an EMBL/GenBank/DDBJ whole genome shotgun (WGS) entry which is preliminary data.</text>
</comment>
<keyword evidence="2" id="KW-0238">DNA-binding</keyword>
<dbReference type="PANTHER" id="PTHR43280">
    <property type="entry name" value="ARAC-FAMILY TRANSCRIPTIONAL REGULATOR"/>
    <property type="match status" value="1"/>
</dbReference>
<dbReference type="Pfam" id="PF17853">
    <property type="entry name" value="GGDEF_2"/>
    <property type="match status" value="1"/>
</dbReference>
<reference evidence="7" key="1">
    <citation type="journal article" date="2019" name="Int. J. Syst. Evol. Microbiol.">
        <title>The Global Catalogue of Microorganisms (GCM) 10K type strain sequencing project: providing services to taxonomists for standard genome sequencing and annotation.</title>
        <authorList>
            <consortium name="The Broad Institute Genomics Platform"/>
            <consortium name="The Broad Institute Genome Sequencing Center for Infectious Disease"/>
            <person name="Wu L."/>
            <person name="Ma J."/>
        </authorList>
    </citation>
    <scope>NUCLEOTIDE SEQUENCE [LARGE SCALE GENOMIC DNA]</scope>
    <source>
        <strain evidence="7">IBRC-M 10703</strain>
    </source>
</reference>
<dbReference type="InterPro" id="IPR041522">
    <property type="entry name" value="CdaR_GGDEF"/>
</dbReference>
<gene>
    <name evidence="6" type="ORF">ACFOUV_14710</name>
</gene>
<dbReference type="Gene3D" id="1.10.10.60">
    <property type="entry name" value="Homeodomain-like"/>
    <property type="match status" value="2"/>
</dbReference>
<dbReference type="EMBL" id="JBHSAO010000011">
    <property type="protein sequence ID" value="MFC4025043.1"/>
    <property type="molecule type" value="Genomic_DNA"/>
</dbReference>
<dbReference type="PROSITE" id="PS01124">
    <property type="entry name" value="HTH_ARAC_FAMILY_2"/>
    <property type="match status" value="1"/>
</dbReference>
<evidence type="ECO:0000256" key="3">
    <source>
        <dbReference type="ARBA" id="ARBA00023163"/>
    </source>
</evidence>
<protein>
    <submittedName>
        <fullName evidence="6">Helix-turn-helix domain-containing protein</fullName>
    </submittedName>
</protein>
<feature type="domain" description="HTH araC/xylS-type" evidence="5">
    <location>
        <begin position="645"/>
        <end position="744"/>
    </location>
</feature>
<evidence type="ECO:0000313" key="6">
    <source>
        <dbReference type="EMBL" id="MFC4025043.1"/>
    </source>
</evidence>
<keyword evidence="1" id="KW-0805">Transcription regulation</keyword>
<dbReference type="SMART" id="SM00342">
    <property type="entry name" value="HTH_ARAC"/>
    <property type="match status" value="1"/>
</dbReference>
<keyword evidence="3" id="KW-0804">Transcription</keyword>
<evidence type="ECO:0000256" key="2">
    <source>
        <dbReference type="ARBA" id="ARBA00023125"/>
    </source>
</evidence>
<keyword evidence="4" id="KW-0472">Membrane</keyword>
<evidence type="ECO:0000256" key="4">
    <source>
        <dbReference type="SAM" id="Phobius"/>
    </source>
</evidence>
<dbReference type="InterPro" id="IPR009057">
    <property type="entry name" value="Homeodomain-like_sf"/>
</dbReference>
<dbReference type="RefSeq" id="WP_379497802.1">
    <property type="nucleotide sequence ID" value="NZ_JBHSAO010000011.1"/>
</dbReference>
<evidence type="ECO:0000256" key="1">
    <source>
        <dbReference type="ARBA" id="ARBA00023015"/>
    </source>
</evidence>
<evidence type="ECO:0000259" key="5">
    <source>
        <dbReference type="PROSITE" id="PS01124"/>
    </source>
</evidence>
<dbReference type="Pfam" id="PF12833">
    <property type="entry name" value="HTH_18"/>
    <property type="match status" value="1"/>
</dbReference>
<dbReference type="SUPFAM" id="SSF46689">
    <property type="entry name" value="Homeodomain-like"/>
    <property type="match status" value="1"/>
</dbReference>
<feature type="transmembrane region" description="Helical" evidence="4">
    <location>
        <begin position="12"/>
        <end position="31"/>
    </location>
</feature>
<dbReference type="Proteomes" id="UP001595772">
    <property type="component" value="Unassembled WGS sequence"/>
</dbReference>
<name>A0ABV8GZN0_9BACI</name>
<proteinExistence type="predicted"/>
<dbReference type="InterPro" id="IPR018060">
    <property type="entry name" value="HTH_AraC"/>
</dbReference>
<organism evidence="6 7">
    <name type="scientific">Oceanobacillus longus</name>
    <dbReference type="NCBI Taxonomy" id="930120"/>
    <lineage>
        <taxon>Bacteria</taxon>
        <taxon>Bacillati</taxon>
        <taxon>Bacillota</taxon>
        <taxon>Bacilli</taxon>
        <taxon>Bacillales</taxon>
        <taxon>Bacillaceae</taxon>
        <taxon>Oceanobacillus</taxon>
    </lineage>
</organism>
<sequence length="754" mass="87484">MKKKSSLFYKYLLSYIAIFLIPFILTSTFFYQLSVNNLREEIIRTNIEKIEQVRDFSDSRMTELENIASRIALDHRLTPYMMKQPYESKQAIRELNSYKVNSSIIDDILLYYHDEKHIYSTMGSGSMENFTNTIYPFVEEDKQKINHDLRTLSESEVYPLTMESKNEQKNVISYLFPINPNGNASYGTIFFLVRESTLSGLMQNVLGDFNGSIFVFNGDKELLASKSTGDSISQNYIKENMSEKSGVSELKVVNEEYSLVTVDSDVSDWTFITAVPTDQFYSKMSNLKQSTLLILFVTLVIGISLSIYLSNKQYKPIESITQLLHLKAKKTSGKIKLRDDFDHIRDSIQGIYKDKDQLQKKVDENKQYVREQFLLQLLKGKSSHREEWVQLAEDVTIPIHLPFFVIIISFTEKIEGEKAFLNRERLLHDLKEISFQKCTGYGVELVSDHAVALIVMLTEDQIDEQRRKFTEAISSKLQVEDEYMPAVGVGTIYKNINFVNRSFIEATATIEYGVVKKSAEPIYFENISEQQKSDEWYAMNDHMKYVQSLKQGDQTVAIETVSFILQRLKEKDISVHMLKCMCFDIINVVLKRISELGMIHSVNSVKDLIEFQSLEDLEERLHIWIEKICNEVEKVTESKTKDVGDQILSYIRDVYTANELSLEATAKHFQLSVSYLSRLIKEQTGSTFTQYIWKLRVEECKRLLVETDEPIKNIVQNIGYIDVANFSRKFKKNEGITPGHYREQYRYLVKNVNP</sequence>
<keyword evidence="4" id="KW-0812">Transmembrane</keyword>
<accession>A0ABV8GZN0</accession>